<dbReference type="EMBL" id="BAABIC010000048">
    <property type="protein sequence ID" value="GAA4715008.1"/>
    <property type="molecule type" value="Genomic_DNA"/>
</dbReference>
<sequence>MRTRLRRLPIGRPARRRHVPRRRVWRFWLTGWFGLAALAFANGTLRVVAYQDLVGEIVARQIATNLLIIMIAAYTVALHRRRPLPDTRAALAVGATWTAMTLAFEFGVGHYVFGNPWTTLLADYDLTQGRIWILVPIATLLAPALVRAQQQN</sequence>
<organism evidence="2 3">
    <name type="scientific">Pseudonocardia yuanmonensis</name>
    <dbReference type="NCBI Taxonomy" id="1095914"/>
    <lineage>
        <taxon>Bacteria</taxon>
        <taxon>Bacillati</taxon>
        <taxon>Actinomycetota</taxon>
        <taxon>Actinomycetes</taxon>
        <taxon>Pseudonocardiales</taxon>
        <taxon>Pseudonocardiaceae</taxon>
        <taxon>Pseudonocardia</taxon>
    </lineage>
</organism>
<keyword evidence="1" id="KW-0472">Membrane</keyword>
<keyword evidence="1" id="KW-0812">Transmembrane</keyword>
<feature type="transmembrane region" description="Helical" evidence="1">
    <location>
        <begin position="57"/>
        <end position="77"/>
    </location>
</feature>
<evidence type="ECO:0000313" key="2">
    <source>
        <dbReference type="EMBL" id="GAA4715008.1"/>
    </source>
</evidence>
<dbReference type="Proteomes" id="UP001500325">
    <property type="component" value="Unassembled WGS sequence"/>
</dbReference>
<protein>
    <submittedName>
        <fullName evidence="2">Uncharacterized protein</fullName>
    </submittedName>
</protein>
<gene>
    <name evidence="2" type="ORF">GCM10023215_67720</name>
</gene>
<accession>A0ABP8XUJ5</accession>
<evidence type="ECO:0000256" key="1">
    <source>
        <dbReference type="SAM" id="Phobius"/>
    </source>
</evidence>
<keyword evidence="3" id="KW-1185">Reference proteome</keyword>
<feature type="transmembrane region" description="Helical" evidence="1">
    <location>
        <begin position="89"/>
        <end position="111"/>
    </location>
</feature>
<reference evidence="3" key="1">
    <citation type="journal article" date="2019" name="Int. J. Syst. Evol. Microbiol.">
        <title>The Global Catalogue of Microorganisms (GCM) 10K type strain sequencing project: providing services to taxonomists for standard genome sequencing and annotation.</title>
        <authorList>
            <consortium name="The Broad Institute Genomics Platform"/>
            <consortium name="The Broad Institute Genome Sequencing Center for Infectious Disease"/>
            <person name="Wu L."/>
            <person name="Ma J."/>
        </authorList>
    </citation>
    <scope>NUCLEOTIDE SEQUENCE [LARGE SCALE GENOMIC DNA]</scope>
    <source>
        <strain evidence="3">JCM 18055</strain>
    </source>
</reference>
<dbReference type="RefSeq" id="WP_345384909.1">
    <property type="nucleotide sequence ID" value="NZ_BAABIC010000048.1"/>
</dbReference>
<name>A0ABP8XUJ5_9PSEU</name>
<comment type="caution">
    <text evidence="2">The sequence shown here is derived from an EMBL/GenBank/DDBJ whole genome shotgun (WGS) entry which is preliminary data.</text>
</comment>
<keyword evidence="1" id="KW-1133">Transmembrane helix</keyword>
<feature type="transmembrane region" description="Helical" evidence="1">
    <location>
        <begin position="131"/>
        <end position="148"/>
    </location>
</feature>
<evidence type="ECO:0000313" key="3">
    <source>
        <dbReference type="Proteomes" id="UP001500325"/>
    </source>
</evidence>
<proteinExistence type="predicted"/>